<dbReference type="EMBL" id="FRCA01000003">
    <property type="protein sequence ID" value="SHL83787.1"/>
    <property type="molecule type" value="Genomic_DNA"/>
</dbReference>
<accession>A0A1M7DWH3</accession>
<dbReference type="PANTHER" id="PTHR43877">
    <property type="entry name" value="AMINOALKYLPHOSPHONATE N-ACETYLTRANSFERASE-RELATED-RELATED"/>
    <property type="match status" value="1"/>
</dbReference>
<keyword evidence="2" id="KW-0012">Acyltransferase</keyword>
<organism evidence="4 5">
    <name type="scientific">Halomonas cupida</name>
    <dbReference type="NCBI Taxonomy" id="44933"/>
    <lineage>
        <taxon>Bacteria</taxon>
        <taxon>Pseudomonadati</taxon>
        <taxon>Pseudomonadota</taxon>
        <taxon>Gammaproteobacteria</taxon>
        <taxon>Oceanospirillales</taxon>
        <taxon>Halomonadaceae</taxon>
        <taxon>Halomonas</taxon>
    </lineage>
</organism>
<dbReference type="STRING" id="44933.SAMN05660971_01510"/>
<dbReference type="Proteomes" id="UP000184123">
    <property type="component" value="Unassembled WGS sequence"/>
</dbReference>
<dbReference type="InterPro" id="IPR000182">
    <property type="entry name" value="GNAT_dom"/>
</dbReference>
<dbReference type="Pfam" id="PF00583">
    <property type="entry name" value="Acetyltransf_1"/>
    <property type="match status" value="1"/>
</dbReference>
<dbReference type="PROSITE" id="PS51186">
    <property type="entry name" value="GNAT"/>
    <property type="match status" value="1"/>
</dbReference>
<proteinExistence type="predicted"/>
<dbReference type="CDD" id="cd04301">
    <property type="entry name" value="NAT_SF"/>
    <property type="match status" value="1"/>
</dbReference>
<reference evidence="4 5" key="1">
    <citation type="submission" date="2016-11" db="EMBL/GenBank/DDBJ databases">
        <authorList>
            <person name="Jaros S."/>
            <person name="Januszkiewicz K."/>
            <person name="Wedrychowicz H."/>
        </authorList>
    </citation>
    <scope>NUCLEOTIDE SEQUENCE [LARGE SCALE GENOMIC DNA]</scope>
    <source>
        <strain evidence="4 5">DSM 4740</strain>
    </source>
</reference>
<dbReference type="SUPFAM" id="SSF55729">
    <property type="entry name" value="Acyl-CoA N-acyltransferases (Nat)"/>
    <property type="match status" value="1"/>
</dbReference>
<dbReference type="InterPro" id="IPR050832">
    <property type="entry name" value="Bact_Acetyltransf"/>
</dbReference>
<name>A0A1M7DWH3_9GAMM</name>
<dbReference type="PANTHER" id="PTHR43877:SF5">
    <property type="entry name" value="BLL8307 PROTEIN"/>
    <property type="match status" value="1"/>
</dbReference>
<gene>
    <name evidence="4" type="ORF">SAMN05660971_01510</name>
</gene>
<dbReference type="AlphaFoldDB" id="A0A1M7DWH3"/>
<dbReference type="RefSeq" id="WP_200802159.1">
    <property type="nucleotide sequence ID" value="NZ_BJXU01000032.1"/>
</dbReference>
<dbReference type="InterPro" id="IPR016181">
    <property type="entry name" value="Acyl_CoA_acyltransferase"/>
</dbReference>
<feature type="domain" description="N-acetyltransferase" evidence="3">
    <location>
        <begin position="15"/>
        <end position="158"/>
    </location>
</feature>
<evidence type="ECO:0000313" key="5">
    <source>
        <dbReference type="Proteomes" id="UP000184123"/>
    </source>
</evidence>
<evidence type="ECO:0000256" key="2">
    <source>
        <dbReference type="ARBA" id="ARBA00023315"/>
    </source>
</evidence>
<evidence type="ECO:0000313" key="4">
    <source>
        <dbReference type="EMBL" id="SHL83787.1"/>
    </source>
</evidence>
<keyword evidence="1 4" id="KW-0808">Transferase</keyword>
<dbReference type="Gene3D" id="3.40.630.30">
    <property type="match status" value="1"/>
</dbReference>
<evidence type="ECO:0000259" key="3">
    <source>
        <dbReference type="PROSITE" id="PS51186"/>
    </source>
</evidence>
<sequence>MSVIRILEDDLTRGEMIALIRDHLTHLRQLAPDSPPESHHALSVDDLRRNDIILWGAWQEQTLVGCVALKTLDGQHGEIKSMRTASGFERQGIASQMLKHLIAAARRRGLQRLSLETGSQPGFAAARAFYERHGFQSCAPFADYVDDPNSVYMSMMFFDQRAPQAEAKA</sequence>
<protein>
    <submittedName>
        <fullName evidence="4">Putative acetyltransferase</fullName>
    </submittedName>
</protein>
<evidence type="ECO:0000256" key="1">
    <source>
        <dbReference type="ARBA" id="ARBA00022679"/>
    </source>
</evidence>
<dbReference type="GO" id="GO:0016747">
    <property type="term" value="F:acyltransferase activity, transferring groups other than amino-acyl groups"/>
    <property type="evidence" value="ECO:0007669"/>
    <property type="project" value="InterPro"/>
</dbReference>